<dbReference type="InterPro" id="IPR053713">
    <property type="entry name" value="Bact_OM_Channel_sf"/>
</dbReference>
<dbReference type="GO" id="GO:0009279">
    <property type="term" value="C:cell outer membrane"/>
    <property type="evidence" value="ECO:0007669"/>
    <property type="project" value="TreeGrafter"/>
</dbReference>
<keyword evidence="4" id="KW-1185">Reference proteome</keyword>
<dbReference type="GO" id="GO:0015288">
    <property type="term" value="F:porin activity"/>
    <property type="evidence" value="ECO:0007669"/>
    <property type="project" value="TreeGrafter"/>
</dbReference>
<dbReference type="PANTHER" id="PTHR38105:SF5">
    <property type="entry name" value="OUTER MEMBRANE PROTEIN"/>
    <property type="match status" value="1"/>
</dbReference>
<evidence type="ECO:0000313" key="3">
    <source>
        <dbReference type="EMBL" id="QIA65453.1"/>
    </source>
</evidence>
<accession>A0A7Z2T750</accession>
<feature type="chain" id="PRO_5031051912" description="Porin" evidence="2">
    <location>
        <begin position="24"/>
        <end position="223"/>
    </location>
</feature>
<reference evidence="3 4" key="1">
    <citation type="submission" date="2020-01" db="EMBL/GenBank/DDBJ databases">
        <title>Whole genome and functional gene identification of agarase of Vibrio HN897.</title>
        <authorList>
            <person name="Liu Y."/>
            <person name="Zhao Z."/>
        </authorList>
    </citation>
    <scope>NUCLEOTIDE SEQUENCE [LARGE SCALE GENOMIC DNA]</scope>
    <source>
        <strain evidence="3 4">HN897</strain>
    </source>
</reference>
<dbReference type="InterPro" id="IPR009331">
    <property type="entry name" value="Oligogalacturonate-sp_porin"/>
</dbReference>
<keyword evidence="1 2" id="KW-0732">Signal</keyword>
<proteinExistence type="predicted"/>
<dbReference type="Proteomes" id="UP000464262">
    <property type="component" value="Chromosome 2"/>
</dbReference>
<dbReference type="GO" id="GO:0015772">
    <property type="term" value="P:oligosaccharide transport"/>
    <property type="evidence" value="ECO:0007669"/>
    <property type="project" value="TreeGrafter"/>
</dbReference>
<dbReference type="Gene3D" id="2.40.160.40">
    <property type="entry name" value="monomeric porin ompg"/>
    <property type="match status" value="1"/>
</dbReference>
<protein>
    <recommendedName>
        <fullName evidence="5">Porin</fullName>
    </recommendedName>
</protein>
<evidence type="ECO:0000313" key="4">
    <source>
        <dbReference type="Proteomes" id="UP000464262"/>
    </source>
</evidence>
<dbReference type="KEGG" id="vas:GT360_18100"/>
<evidence type="ECO:0000256" key="2">
    <source>
        <dbReference type="SAM" id="SignalP"/>
    </source>
</evidence>
<gene>
    <name evidence="3" type="ORF">GT360_18100</name>
</gene>
<evidence type="ECO:0008006" key="5">
    <source>
        <dbReference type="Google" id="ProtNLM"/>
    </source>
</evidence>
<dbReference type="PANTHER" id="PTHR38105">
    <property type="entry name" value="OUTER MEMBRANE PROTEIN-RELATED-RELATED"/>
    <property type="match status" value="1"/>
</dbReference>
<evidence type="ECO:0000256" key="1">
    <source>
        <dbReference type="ARBA" id="ARBA00022729"/>
    </source>
</evidence>
<dbReference type="EMBL" id="CP047476">
    <property type="protein sequence ID" value="QIA65453.1"/>
    <property type="molecule type" value="Genomic_DNA"/>
</dbReference>
<dbReference type="AlphaFoldDB" id="A0A7Z2T750"/>
<sequence>MGLSKKTLLALPLGLLVSASASAAFFDYKNEYFHKDDVWRTKFNLGAAFGPHSVYINPTANGLPFDDMSILIVDVAYGYNKRLNKNWRLNPGFLTTFGKTATTYKPQFHVHYQADNRMMAKLRYRHNFREFTDGNSEQMGQITAHFGYNGEKLVTYVYGNLYKGYDGQDLYDNKDTNYELNYYLGYNLKQWSIRPYVEFSDVLVNKNSDARQLRSRVGFTYSF</sequence>
<organism evidence="3 4">
    <name type="scientific">Vibrio astriarenae</name>
    <dbReference type="NCBI Taxonomy" id="1481923"/>
    <lineage>
        <taxon>Bacteria</taxon>
        <taxon>Pseudomonadati</taxon>
        <taxon>Pseudomonadota</taxon>
        <taxon>Gammaproteobacteria</taxon>
        <taxon>Vibrionales</taxon>
        <taxon>Vibrionaceae</taxon>
        <taxon>Vibrio</taxon>
    </lineage>
</organism>
<feature type="signal peptide" evidence="2">
    <location>
        <begin position="1"/>
        <end position="23"/>
    </location>
</feature>
<dbReference type="RefSeq" id="WP_164650353.1">
    <property type="nucleotide sequence ID" value="NZ_CP047476.1"/>
</dbReference>
<name>A0A7Z2T750_9VIBR</name>
<dbReference type="Pfam" id="PF06178">
    <property type="entry name" value="KdgM"/>
    <property type="match status" value="1"/>
</dbReference>